<dbReference type="HOGENOM" id="CLU_288168_0_0_6"/>
<sequence>MSKQFSFPFYNTILTHESGVTLTLPGNMTEIAWLNAPSAHVARQFQKRAQRKLLKQGEYVELLHYLPEGETEVREVKVKVPASREGGYTGHEITFEAVIWRLRQGEILGVVPALAVACLCWDEEQIMQRVSECIQLEMLRNKRFGSARSLIACQWYAPPKVVREEVMLEFYTPAELADLRRQQDEPVIAKTARRMHRSRASVFGLDAYVDTLNRNLLGEFRQSVLVVGPSGCGKTALINEFVKRHFTGVNSNKIPWRTTAAQMLQALTQQGGWRHALGLWVREARTNGEIIYLGNLSELFEVGQYQGNSVSIAEALRDPLSRNEVTLIAEVTEEQLAAIDLRAPGYSQLFHIVRFTERGEEEENQIARQAIQAQADLFNIRIAPNAIERIILLQRRYAPYSGYPGKIIRFFENMILAARKDNGAISENEAISASCEESGMPRFLVDHQARLDADKVREHFRRRIVGQTQAVEALVRAIITVKAGLAPRGKPIASLLFVGPTGVGKTEMAKTLAQFMFGDEKRLLRFDMSEYSDPYSVTRLTATGEASLVTKVRQQPFSVLLFDEIEKADPAFYDLLLQVLGEGRLTDDHGESANFCSALIIMTSNLGAQQFMQNSVGFSTEDKTDAAAQRHFEQTAAKYFRPELFNRIDQVAPFFALTQAEQMIVLQKEMRRLQGAAGLSNRQVSLNFEDPVWSHLNNLPSDPRYGARSVQRLLRKHVTAHLAPALSARPHEDPLEITATVSADALSFDARVTHQEKRARGYFMELTEKVAAHRRDLQALQESPTWISCLSELDQMDARKRRKRNSFWEDPEQTRRYGELFNLREALTQRIDDAYALENECLGQLLDQHSAMRAEDYEEALRELQTRFDDFLIEIESTLNPHYNRHLLFVYGGQPQLDRLSLWYERWFEKLDHDYTRVWIYLDPDLDANPITEAVPHGEFVELVTLPPYKVSKDMLTQEELPLIGMGWVLSGACVQYFWRHDHGKVDWATEEDKNAPMYIDFNDAKLDEYEVPAGIHRMKFYKDMKAHRKVREEEYQDERFGDPQTYQDLFGHSERVKHKAARSLQEKLLARLVIRQEKKPEDKKRGAKSAYDDAAGGLQE</sequence>
<evidence type="ECO:0000256" key="3">
    <source>
        <dbReference type="ARBA" id="ARBA00023186"/>
    </source>
</evidence>
<dbReference type="GO" id="GO:0005524">
    <property type="term" value="F:ATP binding"/>
    <property type="evidence" value="ECO:0007669"/>
    <property type="project" value="UniProtKB-KW"/>
</dbReference>
<dbReference type="GO" id="GO:0005737">
    <property type="term" value="C:cytoplasm"/>
    <property type="evidence" value="ECO:0007669"/>
    <property type="project" value="TreeGrafter"/>
</dbReference>
<protein>
    <submittedName>
        <fullName evidence="7">ATPase with chaperone activity, ATP-binding subunit</fullName>
    </submittedName>
</protein>
<dbReference type="OrthoDB" id="1488255at2"/>
<dbReference type="SMART" id="SM01086">
    <property type="entry name" value="ClpB_D2-small"/>
    <property type="match status" value="1"/>
</dbReference>
<gene>
    <name evidence="7" type="primary">clpC</name>
    <name evidence="7" type="ordered locus">HCH_05497</name>
</gene>
<dbReference type="PANTHER" id="PTHR11638:SF18">
    <property type="entry name" value="HEAT SHOCK PROTEIN 104"/>
    <property type="match status" value="1"/>
</dbReference>
<dbReference type="GO" id="GO:0034605">
    <property type="term" value="P:cellular response to heat"/>
    <property type="evidence" value="ECO:0007669"/>
    <property type="project" value="TreeGrafter"/>
</dbReference>
<evidence type="ECO:0000259" key="5">
    <source>
        <dbReference type="SMART" id="SM00382"/>
    </source>
</evidence>
<dbReference type="InterPro" id="IPR027417">
    <property type="entry name" value="P-loop_NTPase"/>
</dbReference>
<dbReference type="CDD" id="cd19499">
    <property type="entry name" value="RecA-like_ClpB_Hsp104-like"/>
    <property type="match status" value="1"/>
</dbReference>
<feature type="domain" description="Clp ATPase C-terminal" evidence="6">
    <location>
        <begin position="657"/>
        <end position="748"/>
    </location>
</feature>
<dbReference type="Pfam" id="PF07724">
    <property type="entry name" value="AAA_2"/>
    <property type="match status" value="1"/>
</dbReference>
<accession>Q2SB15</accession>
<dbReference type="GO" id="GO:0016887">
    <property type="term" value="F:ATP hydrolysis activity"/>
    <property type="evidence" value="ECO:0007669"/>
    <property type="project" value="InterPro"/>
</dbReference>
<dbReference type="Pfam" id="PF07728">
    <property type="entry name" value="AAA_5"/>
    <property type="match status" value="1"/>
</dbReference>
<dbReference type="EMBL" id="CP000155">
    <property type="protein sequence ID" value="ABC32159.1"/>
    <property type="molecule type" value="Genomic_DNA"/>
</dbReference>
<dbReference type="InterPro" id="IPR003593">
    <property type="entry name" value="AAA+_ATPase"/>
</dbReference>
<dbReference type="Pfam" id="PF10431">
    <property type="entry name" value="ClpB_D2-small"/>
    <property type="match status" value="1"/>
</dbReference>
<dbReference type="Gene3D" id="1.10.8.60">
    <property type="match status" value="1"/>
</dbReference>
<dbReference type="eggNOG" id="COG0542">
    <property type="taxonomic scope" value="Bacteria"/>
</dbReference>
<feature type="region of interest" description="Disordered" evidence="4">
    <location>
        <begin position="1079"/>
        <end position="1101"/>
    </location>
</feature>
<dbReference type="RefSeq" id="WP_011399222.1">
    <property type="nucleotide sequence ID" value="NC_007645.1"/>
</dbReference>
<evidence type="ECO:0000256" key="1">
    <source>
        <dbReference type="ARBA" id="ARBA00022741"/>
    </source>
</evidence>
<evidence type="ECO:0000313" key="7">
    <source>
        <dbReference type="EMBL" id="ABC32159.1"/>
    </source>
</evidence>
<dbReference type="PANTHER" id="PTHR11638">
    <property type="entry name" value="ATP-DEPENDENT CLP PROTEASE"/>
    <property type="match status" value="1"/>
</dbReference>
<dbReference type="InterPro" id="IPR003959">
    <property type="entry name" value="ATPase_AAA_core"/>
</dbReference>
<reference evidence="7 8" key="1">
    <citation type="journal article" date="2005" name="Nucleic Acids Res.">
        <title>Genomic blueprint of Hahella chejuensis, a marine microbe producing an algicidal agent.</title>
        <authorList>
            <person name="Jeong H."/>
            <person name="Yim J.H."/>
            <person name="Lee C."/>
            <person name="Choi S.-H."/>
            <person name="Park Y.K."/>
            <person name="Yoon S.H."/>
            <person name="Hur C.-G."/>
            <person name="Kang H.-Y."/>
            <person name="Kim D."/>
            <person name="Lee H.H."/>
            <person name="Park K.H."/>
            <person name="Park S.-H."/>
            <person name="Park H.-S."/>
            <person name="Lee H.K."/>
            <person name="Oh T.K."/>
            <person name="Kim J.F."/>
        </authorList>
    </citation>
    <scope>NUCLEOTIDE SEQUENCE [LARGE SCALE GENOMIC DNA]</scope>
    <source>
        <strain evidence="7 8">KCTC 2396</strain>
    </source>
</reference>
<evidence type="ECO:0000256" key="4">
    <source>
        <dbReference type="SAM" id="MobiDB-lite"/>
    </source>
</evidence>
<dbReference type="InterPro" id="IPR001270">
    <property type="entry name" value="ClpA/B"/>
</dbReference>
<dbReference type="KEGG" id="hch:HCH_05497"/>
<dbReference type="Gene3D" id="3.40.50.300">
    <property type="entry name" value="P-loop containing nucleotide triphosphate hydrolases"/>
    <property type="match status" value="2"/>
</dbReference>
<dbReference type="InterPro" id="IPR019489">
    <property type="entry name" value="Clp_ATPase_C"/>
</dbReference>
<feature type="domain" description="AAA+ ATPase" evidence="5">
    <location>
        <begin position="220"/>
        <end position="356"/>
    </location>
</feature>
<organism evidence="7 8">
    <name type="scientific">Hahella chejuensis (strain KCTC 2396)</name>
    <dbReference type="NCBI Taxonomy" id="349521"/>
    <lineage>
        <taxon>Bacteria</taxon>
        <taxon>Pseudomonadati</taxon>
        <taxon>Pseudomonadota</taxon>
        <taxon>Gammaproteobacteria</taxon>
        <taxon>Oceanospirillales</taxon>
        <taxon>Hahellaceae</taxon>
        <taxon>Hahella</taxon>
    </lineage>
</organism>
<evidence type="ECO:0000256" key="2">
    <source>
        <dbReference type="ARBA" id="ARBA00022840"/>
    </source>
</evidence>
<dbReference type="Proteomes" id="UP000000238">
    <property type="component" value="Chromosome"/>
</dbReference>
<dbReference type="SMART" id="SM00382">
    <property type="entry name" value="AAA"/>
    <property type="match status" value="2"/>
</dbReference>
<keyword evidence="1" id="KW-0547">Nucleotide-binding</keyword>
<dbReference type="InterPro" id="IPR050130">
    <property type="entry name" value="ClpA_ClpB"/>
</dbReference>
<name>Q2SB15_HAHCH</name>
<dbReference type="STRING" id="349521.HCH_05497"/>
<evidence type="ECO:0000313" key="8">
    <source>
        <dbReference type="Proteomes" id="UP000000238"/>
    </source>
</evidence>
<proteinExistence type="predicted"/>
<dbReference type="SUPFAM" id="SSF52540">
    <property type="entry name" value="P-loop containing nucleoside triphosphate hydrolases"/>
    <property type="match status" value="2"/>
</dbReference>
<evidence type="ECO:0000259" key="6">
    <source>
        <dbReference type="SMART" id="SM01086"/>
    </source>
</evidence>
<keyword evidence="3" id="KW-0143">Chaperone</keyword>
<dbReference type="PRINTS" id="PR00300">
    <property type="entry name" value="CLPPROTEASEA"/>
</dbReference>
<dbReference type="InterPro" id="IPR011704">
    <property type="entry name" value="ATPase_dyneun-rel_AAA"/>
</dbReference>
<dbReference type="AlphaFoldDB" id="Q2SB15"/>
<feature type="domain" description="AAA+ ATPase" evidence="5">
    <location>
        <begin position="491"/>
        <end position="643"/>
    </location>
</feature>
<keyword evidence="2 7" id="KW-0067">ATP-binding</keyword>
<keyword evidence="8" id="KW-1185">Reference proteome</keyword>